<feature type="transmembrane region" description="Helical" evidence="1">
    <location>
        <begin position="209"/>
        <end position="235"/>
    </location>
</feature>
<keyword evidence="1" id="KW-1133">Transmembrane helix</keyword>
<evidence type="ECO:0000313" key="2">
    <source>
        <dbReference type="EMBL" id="MBM7798662.1"/>
    </source>
</evidence>
<dbReference type="Pfam" id="PF13398">
    <property type="entry name" value="Peptidase_M50B"/>
    <property type="match status" value="1"/>
</dbReference>
<comment type="caution">
    <text evidence="2">The sequence shown here is derived from an EMBL/GenBank/DDBJ whole genome shotgun (WGS) entry which is preliminary data.</text>
</comment>
<dbReference type="PANTHER" id="PTHR33979:SF2">
    <property type="entry name" value="PEPTIDASE M50B-LIKE-DOMAIN-CONTAINING PROTEIN"/>
    <property type="match status" value="1"/>
</dbReference>
<dbReference type="EMBL" id="JAFBCF010000001">
    <property type="protein sequence ID" value="MBM7798662.1"/>
    <property type="molecule type" value="Genomic_DNA"/>
</dbReference>
<feature type="transmembrane region" description="Helical" evidence="1">
    <location>
        <begin position="166"/>
        <end position="188"/>
    </location>
</feature>
<feature type="transmembrane region" description="Helical" evidence="1">
    <location>
        <begin position="92"/>
        <end position="112"/>
    </location>
</feature>
<keyword evidence="1" id="KW-0812">Transmembrane</keyword>
<keyword evidence="1" id="KW-0472">Membrane</keyword>
<evidence type="ECO:0000313" key="3">
    <source>
        <dbReference type="Proteomes" id="UP000704762"/>
    </source>
</evidence>
<reference evidence="2 3" key="1">
    <citation type="submission" date="2021-01" db="EMBL/GenBank/DDBJ databases">
        <title>Sequencing the genomes of 1000 actinobacteria strains.</title>
        <authorList>
            <person name="Klenk H.-P."/>
        </authorList>
    </citation>
    <scope>NUCLEOTIDE SEQUENCE [LARGE SCALE GENOMIC DNA]</scope>
    <source>
        <strain evidence="2 3">DSM 18662</strain>
    </source>
</reference>
<evidence type="ECO:0000256" key="1">
    <source>
        <dbReference type="SAM" id="Phobius"/>
    </source>
</evidence>
<dbReference type="RefSeq" id="WP_204917179.1">
    <property type="nucleotide sequence ID" value="NZ_BAAAQP010000002.1"/>
</dbReference>
<accession>A0ABS2RI84</accession>
<name>A0ABS2RI84_9ACTN</name>
<feature type="transmembrane region" description="Helical" evidence="1">
    <location>
        <begin position="118"/>
        <end position="134"/>
    </location>
</feature>
<dbReference type="PANTHER" id="PTHR33979">
    <property type="entry name" value="OS02G0221600 PROTEIN"/>
    <property type="match status" value="1"/>
</dbReference>
<protein>
    <recommendedName>
        <fullName evidence="4">Peptidase M50B-like</fullName>
    </recommendedName>
</protein>
<sequence>MVELILEIWRRATAVQPTPQPEVVGLLAVLGLVLVLVPACWSWTRLIVTISHEGGHALAAVLTGRRLRAIRLHSDTSGLTISSGRPRGPGMVVMLAAGYLGPALLGLGAALLLVAGRSLGLLWLLVVLLALMLLQVRNFYGFVALLVVGLAMVGVSWYLTATVQSLIAYLITWVLLLAAPKPLIELAAQRRRRPHGRSDPDQLAELTQLPATVWILGFLLANLSGLVVGTCWLLPGVAELVAGFAARLGL</sequence>
<keyword evidence="3" id="KW-1185">Reference proteome</keyword>
<dbReference type="Proteomes" id="UP000704762">
    <property type="component" value="Unassembled WGS sequence"/>
</dbReference>
<organism evidence="2 3">
    <name type="scientific">Microlunatus panaciterrae</name>
    <dbReference type="NCBI Taxonomy" id="400768"/>
    <lineage>
        <taxon>Bacteria</taxon>
        <taxon>Bacillati</taxon>
        <taxon>Actinomycetota</taxon>
        <taxon>Actinomycetes</taxon>
        <taxon>Propionibacteriales</taxon>
        <taxon>Propionibacteriaceae</taxon>
        <taxon>Microlunatus</taxon>
    </lineage>
</organism>
<proteinExistence type="predicted"/>
<dbReference type="InterPro" id="IPR049500">
    <property type="entry name" value="Peptidase_M50B-like"/>
</dbReference>
<gene>
    <name evidence="2" type="ORF">JOE57_001583</name>
</gene>
<feature type="transmembrane region" description="Helical" evidence="1">
    <location>
        <begin position="23"/>
        <end position="43"/>
    </location>
</feature>
<evidence type="ECO:0008006" key="4">
    <source>
        <dbReference type="Google" id="ProtNLM"/>
    </source>
</evidence>
<feature type="transmembrane region" description="Helical" evidence="1">
    <location>
        <begin position="139"/>
        <end position="160"/>
    </location>
</feature>